<evidence type="ECO:0000256" key="5">
    <source>
        <dbReference type="ARBA" id="ARBA00022801"/>
    </source>
</evidence>
<evidence type="ECO:0000256" key="4">
    <source>
        <dbReference type="ARBA" id="ARBA00022759"/>
    </source>
</evidence>
<reference evidence="9" key="1">
    <citation type="journal article" date="2014" name="Proc. Natl. Acad. Sci. U.S.A.">
        <title>Extensive sampling of basidiomycete genomes demonstrates inadequacy of the white-rot/brown-rot paradigm for wood decay fungi.</title>
        <authorList>
            <person name="Riley R."/>
            <person name="Salamov A.A."/>
            <person name="Brown D.W."/>
            <person name="Nagy L.G."/>
            <person name="Floudas D."/>
            <person name="Held B.W."/>
            <person name="Levasseur A."/>
            <person name="Lombard V."/>
            <person name="Morin E."/>
            <person name="Otillar R."/>
            <person name="Lindquist E.A."/>
            <person name="Sun H."/>
            <person name="LaButti K.M."/>
            <person name="Schmutz J."/>
            <person name="Jabbour D."/>
            <person name="Luo H."/>
            <person name="Baker S.E."/>
            <person name="Pisabarro A.G."/>
            <person name="Walton J.D."/>
            <person name="Blanchette R.A."/>
            <person name="Henrissat B."/>
            <person name="Martin F."/>
            <person name="Cullen D."/>
            <person name="Hibbett D.S."/>
            <person name="Grigoriev I.V."/>
        </authorList>
    </citation>
    <scope>NUCLEOTIDE SEQUENCE [LARGE SCALE GENOMIC DNA]</scope>
    <source>
        <strain evidence="9">MUCL 33604</strain>
    </source>
</reference>
<comment type="similarity">
    <text evidence="1">Belongs to the nuclease type I family.</text>
</comment>
<dbReference type="OrthoDB" id="441446at2759"/>
<dbReference type="GO" id="GO:0004519">
    <property type="term" value="F:endonuclease activity"/>
    <property type="evidence" value="ECO:0007669"/>
    <property type="project" value="UniProtKB-KW"/>
</dbReference>
<keyword evidence="4" id="KW-0255">Endonuclease</keyword>
<protein>
    <submittedName>
        <fullName evidence="8">Uncharacterized protein</fullName>
    </submittedName>
</protein>
<evidence type="ECO:0000256" key="6">
    <source>
        <dbReference type="ARBA" id="ARBA00023157"/>
    </source>
</evidence>
<evidence type="ECO:0000313" key="9">
    <source>
        <dbReference type="Proteomes" id="UP000027265"/>
    </source>
</evidence>
<keyword evidence="2" id="KW-0540">Nuclease</keyword>
<keyword evidence="6" id="KW-1015">Disulfide bond</keyword>
<dbReference type="SUPFAM" id="SSF48537">
    <property type="entry name" value="Phospholipase C/P1 nuclease"/>
    <property type="match status" value="1"/>
</dbReference>
<proteinExistence type="inferred from homology"/>
<name>A0A067PIZ6_9AGAM</name>
<accession>A0A067PIZ6</accession>
<evidence type="ECO:0000256" key="3">
    <source>
        <dbReference type="ARBA" id="ARBA00022723"/>
    </source>
</evidence>
<keyword evidence="5" id="KW-0378">Hydrolase</keyword>
<evidence type="ECO:0000313" key="8">
    <source>
        <dbReference type="EMBL" id="KDQ53820.1"/>
    </source>
</evidence>
<dbReference type="HOGENOM" id="CLU_2469405_0_0_1"/>
<dbReference type="Proteomes" id="UP000027265">
    <property type="component" value="Unassembled WGS sequence"/>
</dbReference>
<dbReference type="InterPro" id="IPR008947">
    <property type="entry name" value="PLipase_C/P1_nuclease_dom_sf"/>
</dbReference>
<keyword evidence="3" id="KW-0479">Metal-binding</keyword>
<evidence type="ECO:0000256" key="1">
    <source>
        <dbReference type="ARBA" id="ARBA00009547"/>
    </source>
</evidence>
<gene>
    <name evidence="8" type="ORF">JAAARDRAFT_698573</name>
</gene>
<dbReference type="Gene3D" id="1.10.575.10">
    <property type="entry name" value="P1 Nuclease"/>
    <property type="match status" value="1"/>
</dbReference>
<evidence type="ECO:0000256" key="7">
    <source>
        <dbReference type="ARBA" id="ARBA00023180"/>
    </source>
</evidence>
<dbReference type="GO" id="GO:0006308">
    <property type="term" value="P:DNA catabolic process"/>
    <property type="evidence" value="ECO:0007669"/>
    <property type="project" value="InterPro"/>
</dbReference>
<dbReference type="InterPro" id="IPR003154">
    <property type="entry name" value="S1/P1nuclease"/>
</dbReference>
<dbReference type="EMBL" id="KL197732">
    <property type="protein sequence ID" value="KDQ53820.1"/>
    <property type="molecule type" value="Genomic_DNA"/>
</dbReference>
<keyword evidence="9" id="KW-1185">Reference proteome</keyword>
<dbReference type="GO" id="GO:0046872">
    <property type="term" value="F:metal ion binding"/>
    <property type="evidence" value="ECO:0007669"/>
    <property type="project" value="UniProtKB-KW"/>
</dbReference>
<sequence length="88" mass="10028">MSNNARAEEALRFLVHFIGDMHMSLHLTSRPWGGNGAKVSFNRYITTAHSINRFTLALRLPPPLPMPLNTPIPLFSMECNLYRAIYDL</sequence>
<dbReference type="AlphaFoldDB" id="A0A067PIZ6"/>
<keyword evidence="7" id="KW-0325">Glycoprotein</keyword>
<dbReference type="GO" id="GO:0003676">
    <property type="term" value="F:nucleic acid binding"/>
    <property type="evidence" value="ECO:0007669"/>
    <property type="project" value="InterPro"/>
</dbReference>
<dbReference type="InParanoid" id="A0A067PIZ6"/>
<dbReference type="Pfam" id="PF02265">
    <property type="entry name" value="S1-P1_nuclease"/>
    <property type="match status" value="1"/>
</dbReference>
<dbReference type="STRING" id="933084.A0A067PIZ6"/>
<evidence type="ECO:0000256" key="2">
    <source>
        <dbReference type="ARBA" id="ARBA00022722"/>
    </source>
</evidence>
<organism evidence="8 9">
    <name type="scientific">Jaapia argillacea MUCL 33604</name>
    <dbReference type="NCBI Taxonomy" id="933084"/>
    <lineage>
        <taxon>Eukaryota</taxon>
        <taxon>Fungi</taxon>
        <taxon>Dikarya</taxon>
        <taxon>Basidiomycota</taxon>
        <taxon>Agaricomycotina</taxon>
        <taxon>Agaricomycetes</taxon>
        <taxon>Agaricomycetidae</taxon>
        <taxon>Jaapiales</taxon>
        <taxon>Jaapiaceae</taxon>
        <taxon>Jaapia</taxon>
    </lineage>
</organism>
<dbReference type="GO" id="GO:0016788">
    <property type="term" value="F:hydrolase activity, acting on ester bonds"/>
    <property type="evidence" value="ECO:0007669"/>
    <property type="project" value="InterPro"/>
</dbReference>